<evidence type="ECO:0000313" key="6">
    <source>
        <dbReference type="Proteomes" id="UP000321569"/>
    </source>
</evidence>
<dbReference type="Pfam" id="PF13556">
    <property type="entry name" value="HTH_30"/>
    <property type="match status" value="1"/>
</dbReference>
<feature type="domain" description="Purine catabolism PurC-like" evidence="2">
    <location>
        <begin position="6"/>
        <end position="125"/>
    </location>
</feature>
<dbReference type="OrthoDB" id="142218at2"/>
<comment type="caution">
    <text evidence="5">The sequence shown here is derived from an EMBL/GenBank/DDBJ whole genome shotgun (WGS) entry which is preliminary data.</text>
</comment>
<dbReference type="RefSeq" id="WP_056982359.1">
    <property type="nucleotide sequence ID" value="NZ_BKAM01000010.1"/>
</dbReference>
<dbReference type="InterPro" id="IPR012914">
    <property type="entry name" value="PucR_dom"/>
</dbReference>
<dbReference type="PANTHER" id="PTHR33744:SF1">
    <property type="entry name" value="DNA-BINDING TRANSCRIPTIONAL ACTIVATOR ADER"/>
    <property type="match status" value="1"/>
</dbReference>
<gene>
    <name evidence="5" type="ORF">LRA02_10450</name>
</gene>
<dbReference type="InterPro" id="IPR042070">
    <property type="entry name" value="PucR_C-HTH_sf"/>
</dbReference>
<evidence type="ECO:0000256" key="1">
    <source>
        <dbReference type="ARBA" id="ARBA00006754"/>
    </source>
</evidence>
<reference evidence="5 6" key="1">
    <citation type="submission" date="2019-07" db="EMBL/GenBank/DDBJ databases">
        <title>Whole genome shotgun sequence of Lactobacillus rapi NBRC 109618.</title>
        <authorList>
            <person name="Hosoyama A."/>
            <person name="Uohara A."/>
            <person name="Ohji S."/>
            <person name="Ichikawa N."/>
        </authorList>
    </citation>
    <scope>NUCLEOTIDE SEQUENCE [LARGE SCALE GENOMIC DNA]</scope>
    <source>
        <strain evidence="5 6">NBRC 109618</strain>
    </source>
</reference>
<evidence type="ECO:0000259" key="2">
    <source>
        <dbReference type="Pfam" id="PF07905"/>
    </source>
</evidence>
<feature type="domain" description="PucR C-terminal helix-turn-helix" evidence="3">
    <location>
        <begin position="480"/>
        <end position="537"/>
    </location>
</feature>
<dbReference type="Gene3D" id="1.10.10.2840">
    <property type="entry name" value="PucR C-terminal helix-turn-helix domain"/>
    <property type="match status" value="1"/>
</dbReference>
<dbReference type="EMBL" id="BKAM01000010">
    <property type="protein sequence ID" value="GEP72177.1"/>
    <property type="molecule type" value="Genomic_DNA"/>
</dbReference>
<accession>A0A512PLV2</accession>
<dbReference type="PANTHER" id="PTHR33744">
    <property type="entry name" value="CARBOHYDRATE DIACID REGULATOR"/>
    <property type="match status" value="1"/>
</dbReference>
<protein>
    <submittedName>
        <fullName evidence="5">Purine catabolism regulatory protein</fullName>
    </submittedName>
</protein>
<comment type="similarity">
    <text evidence="1">Belongs to the CdaR family.</text>
</comment>
<evidence type="ECO:0000259" key="4">
    <source>
        <dbReference type="Pfam" id="PF17853"/>
    </source>
</evidence>
<feature type="domain" description="CdaR GGDEF-like" evidence="4">
    <location>
        <begin position="303"/>
        <end position="427"/>
    </location>
</feature>
<evidence type="ECO:0000259" key="3">
    <source>
        <dbReference type="Pfam" id="PF13556"/>
    </source>
</evidence>
<name>A0A512PLV2_9LACO</name>
<dbReference type="Pfam" id="PF17853">
    <property type="entry name" value="GGDEF_2"/>
    <property type="match status" value="1"/>
</dbReference>
<dbReference type="InterPro" id="IPR051448">
    <property type="entry name" value="CdaR-like_regulators"/>
</dbReference>
<dbReference type="InterPro" id="IPR041522">
    <property type="entry name" value="CdaR_GGDEF"/>
</dbReference>
<dbReference type="AlphaFoldDB" id="A0A512PLV2"/>
<dbReference type="Pfam" id="PF07905">
    <property type="entry name" value="PucR"/>
    <property type="match status" value="1"/>
</dbReference>
<proteinExistence type="inferred from homology"/>
<dbReference type="InterPro" id="IPR025736">
    <property type="entry name" value="PucR_C-HTH_dom"/>
</dbReference>
<sequence>MTTLEQLLDLPRFSDLEILSAHKNLERKVESVEITETPDVANFIPKNAIVLTTAMIYKDDQSKMKHLLDTLVSKDVAALGIKVGRFIDDIDQDVVDYASKVDVPIVKVPSSQPLGRLLYQMLSYIWDAKTEQLTYALDIQKRFSGLLMHDVNLSRFIAELGKIINAPVILLSPWHKVISNSQYFSRSDHPASFYIEQIDDHHYDKINEGNSSFIVKDLKGENVQVLGYPVNVDTYFPFHLIILKPEQIPYPVSEFAIEQAILVLTFILFKNYKVDEFFDIMKSDFLSQLIKAKTDQTHDHRNWVDLGSRYGLVHSKYYRLALAYCVPNKDNKTKLIYRQEEAAIAKKWLEAQLPLRIKNVIIFKVKNTNEIALLFQSQEPDANKVLQTLADELKEALSIQLCFAFGNPYEAITNISSSFIEAKSALDEATRLFNPNVVNYYHPKGLVGLFENTNEESIHYYCEKILKDLAYPNDQSQKELRNTLKHYLDYNCEITKTATALYLHRNTIKYRIKQCEKLLGLSVKDPENSLNLRLALELSESGNESSEQAEPGA</sequence>
<dbReference type="Proteomes" id="UP000321569">
    <property type="component" value="Unassembled WGS sequence"/>
</dbReference>
<organism evidence="5 6">
    <name type="scientific">Lentilactobacillus rapi</name>
    <dbReference type="NCBI Taxonomy" id="481723"/>
    <lineage>
        <taxon>Bacteria</taxon>
        <taxon>Bacillati</taxon>
        <taxon>Bacillota</taxon>
        <taxon>Bacilli</taxon>
        <taxon>Lactobacillales</taxon>
        <taxon>Lactobacillaceae</taxon>
        <taxon>Lentilactobacillus</taxon>
    </lineage>
</organism>
<evidence type="ECO:0000313" key="5">
    <source>
        <dbReference type="EMBL" id="GEP72177.1"/>
    </source>
</evidence>
<dbReference type="STRING" id="1423795.FD12_GL002624"/>